<gene>
    <name evidence="1" type="ORF">ENP23_24830</name>
</gene>
<proteinExistence type="predicted"/>
<comment type="caution">
    <text evidence="1">The sequence shown here is derived from an EMBL/GenBank/DDBJ whole genome shotgun (WGS) entry which is preliminary data.</text>
</comment>
<accession>A0A7C1WVM9</accession>
<evidence type="ECO:0000313" key="1">
    <source>
        <dbReference type="EMBL" id="HEF28969.1"/>
    </source>
</evidence>
<dbReference type="AlphaFoldDB" id="A0A7C1WVM9"/>
<organism evidence="1">
    <name type="scientific">Pseudomonas graminis</name>
    <dbReference type="NCBI Taxonomy" id="158627"/>
    <lineage>
        <taxon>Bacteria</taxon>
        <taxon>Pseudomonadati</taxon>
        <taxon>Pseudomonadota</taxon>
        <taxon>Gammaproteobacteria</taxon>
        <taxon>Pseudomonadales</taxon>
        <taxon>Pseudomonadaceae</taxon>
        <taxon>Pseudomonas</taxon>
    </lineage>
</organism>
<protein>
    <submittedName>
        <fullName evidence="1">Uncharacterized protein</fullName>
    </submittedName>
</protein>
<dbReference type="EMBL" id="DSIN01000036">
    <property type="protein sequence ID" value="HEF28969.1"/>
    <property type="molecule type" value="Genomic_DNA"/>
</dbReference>
<reference evidence="1" key="1">
    <citation type="journal article" date="2020" name="mSystems">
        <title>Genome- and Community-Level Interaction Insights into Carbon Utilization and Element Cycling Functions of Hydrothermarchaeota in Hydrothermal Sediment.</title>
        <authorList>
            <person name="Zhou Z."/>
            <person name="Liu Y."/>
            <person name="Xu W."/>
            <person name="Pan J."/>
            <person name="Luo Z.H."/>
            <person name="Li M."/>
        </authorList>
    </citation>
    <scope>NUCLEOTIDE SEQUENCE [LARGE SCALE GENOMIC DNA]</scope>
    <source>
        <strain evidence="1">SpSt-200</strain>
    </source>
</reference>
<name>A0A7C1WVM9_9PSED</name>
<sequence length="85" mass="8980">MALPSSGFLHSGLAPWARCHPPSMAGGSSRRIHAARPTPQDLRSACTQVAMGVVWNSCVGRSTATATASAACLFEESPWRDEDPL</sequence>